<name>A0A0G0Q1Z8_9BACT</name>
<dbReference type="Proteomes" id="UP000034855">
    <property type="component" value="Unassembled WGS sequence"/>
</dbReference>
<evidence type="ECO:0000259" key="5">
    <source>
        <dbReference type="Pfam" id="PF04542"/>
    </source>
</evidence>
<sequence>MPEKFTPQPTPENSKEEVWLNELDSKKTRDYIFAQILNFRTRISREDAEDAVQQTMLNATKAIRAGQFYGDAKLTTWLYRIAKNATIDLLREKETLRHTQTIPLSDVHDLSGEGPSSLDKYMSAEEARNLRSYFDKLTPKLRQLMELMADGLSPTEIAKRLNTNFKTVNNRYWRARQILKERMKDIDKT</sequence>
<evidence type="ECO:0000256" key="1">
    <source>
        <dbReference type="ARBA" id="ARBA00010641"/>
    </source>
</evidence>
<dbReference type="NCBIfam" id="TIGR02937">
    <property type="entry name" value="sigma70-ECF"/>
    <property type="match status" value="1"/>
</dbReference>
<evidence type="ECO:0000256" key="2">
    <source>
        <dbReference type="ARBA" id="ARBA00023015"/>
    </source>
</evidence>
<evidence type="ECO:0000313" key="7">
    <source>
        <dbReference type="EMBL" id="KKR34404.1"/>
    </source>
</evidence>
<feature type="domain" description="RNA polymerase sigma factor 70 region 4 type 2" evidence="6">
    <location>
        <begin position="129"/>
        <end position="177"/>
    </location>
</feature>
<dbReference type="GO" id="GO:0016987">
    <property type="term" value="F:sigma factor activity"/>
    <property type="evidence" value="ECO:0007669"/>
    <property type="project" value="UniProtKB-KW"/>
</dbReference>
<comment type="similarity">
    <text evidence="1">Belongs to the sigma-70 factor family. ECF subfamily.</text>
</comment>
<keyword evidence="4" id="KW-0804">Transcription</keyword>
<dbReference type="InterPro" id="IPR014284">
    <property type="entry name" value="RNA_pol_sigma-70_dom"/>
</dbReference>
<dbReference type="EMBL" id="LBXR01000016">
    <property type="protein sequence ID" value="KKR34404.1"/>
    <property type="molecule type" value="Genomic_DNA"/>
</dbReference>
<dbReference type="SUPFAM" id="SSF88659">
    <property type="entry name" value="Sigma3 and sigma4 domains of RNA polymerase sigma factors"/>
    <property type="match status" value="1"/>
</dbReference>
<dbReference type="InterPro" id="IPR013324">
    <property type="entry name" value="RNA_pol_sigma_r3/r4-like"/>
</dbReference>
<keyword evidence="3" id="KW-0731">Sigma factor</keyword>
<accession>A0A0G0Q1Z8</accession>
<dbReference type="InterPro" id="IPR039425">
    <property type="entry name" value="RNA_pol_sigma-70-like"/>
</dbReference>
<dbReference type="AlphaFoldDB" id="A0A0G0Q1Z8"/>
<dbReference type="GO" id="GO:0006352">
    <property type="term" value="P:DNA-templated transcription initiation"/>
    <property type="evidence" value="ECO:0007669"/>
    <property type="project" value="InterPro"/>
</dbReference>
<feature type="domain" description="RNA polymerase sigma-70 region 2" evidence="5">
    <location>
        <begin position="42"/>
        <end position="93"/>
    </location>
</feature>
<protein>
    <submittedName>
        <fullName evidence="7">Terminase, ATPase subunit, gpP-like protein</fullName>
    </submittedName>
</protein>
<dbReference type="GO" id="GO:0003677">
    <property type="term" value="F:DNA binding"/>
    <property type="evidence" value="ECO:0007669"/>
    <property type="project" value="InterPro"/>
</dbReference>
<gene>
    <name evidence="7" type="ORF">UT67_C0016G0011</name>
</gene>
<reference evidence="7 8" key="1">
    <citation type="journal article" date="2015" name="Nature">
        <title>rRNA introns, odd ribosomes, and small enigmatic genomes across a large radiation of phyla.</title>
        <authorList>
            <person name="Brown C.T."/>
            <person name="Hug L.A."/>
            <person name="Thomas B.C."/>
            <person name="Sharon I."/>
            <person name="Castelle C.J."/>
            <person name="Singh A."/>
            <person name="Wilkins M.J."/>
            <person name="Williams K.H."/>
            <person name="Banfield J.F."/>
        </authorList>
    </citation>
    <scope>NUCLEOTIDE SEQUENCE [LARGE SCALE GENOMIC DNA]</scope>
</reference>
<evidence type="ECO:0000313" key="8">
    <source>
        <dbReference type="Proteomes" id="UP000034855"/>
    </source>
</evidence>
<dbReference type="PANTHER" id="PTHR43133:SF51">
    <property type="entry name" value="RNA POLYMERASE SIGMA FACTOR"/>
    <property type="match status" value="1"/>
</dbReference>
<dbReference type="PANTHER" id="PTHR43133">
    <property type="entry name" value="RNA POLYMERASE ECF-TYPE SIGMA FACTO"/>
    <property type="match status" value="1"/>
</dbReference>
<dbReference type="Pfam" id="PF04542">
    <property type="entry name" value="Sigma70_r2"/>
    <property type="match status" value="1"/>
</dbReference>
<dbReference type="Gene3D" id="1.10.10.10">
    <property type="entry name" value="Winged helix-like DNA-binding domain superfamily/Winged helix DNA-binding domain"/>
    <property type="match status" value="1"/>
</dbReference>
<dbReference type="InterPro" id="IPR013249">
    <property type="entry name" value="RNA_pol_sigma70_r4_t2"/>
</dbReference>
<dbReference type="InterPro" id="IPR007627">
    <property type="entry name" value="RNA_pol_sigma70_r2"/>
</dbReference>
<comment type="caution">
    <text evidence="7">The sequence shown here is derived from an EMBL/GenBank/DDBJ whole genome shotgun (WGS) entry which is preliminary data.</text>
</comment>
<keyword evidence="2" id="KW-0805">Transcription regulation</keyword>
<dbReference type="SUPFAM" id="SSF88946">
    <property type="entry name" value="Sigma2 domain of RNA polymerase sigma factors"/>
    <property type="match status" value="1"/>
</dbReference>
<dbReference type="InterPro" id="IPR036388">
    <property type="entry name" value="WH-like_DNA-bd_sf"/>
</dbReference>
<evidence type="ECO:0000256" key="3">
    <source>
        <dbReference type="ARBA" id="ARBA00023082"/>
    </source>
</evidence>
<evidence type="ECO:0000259" key="6">
    <source>
        <dbReference type="Pfam" id="PF08281"/>
    </source>
</evidence>
<organism evidence="7 8">
    <name type="scientific">Candidatus Magasanikbacteria bacterium GW2011_GWA2_40_10</name>
    <dbReference type="NCBI Taxonomy" id="1619037"/>
    <lineage>
        <taxon>Bacteria</taxon>
        <taxon>Candidatus Magasanikiibacteriota</taxon>
    </lineage>
</organism>
<dbReference type="Pfam" id="PF08281">
    <property type="entry name" value="Sigma70_r4_2"/>
    <property type="match status" value="1"/>
</dbReference>
<dbReference type="InterPro" id="IPR013325">
    <property type="entry name" value="RNA_pol_sigma_r2"/>
</dbReference>
<dbReference type="Gene3D" id="1.10.1740.10">
    <property type="match status" value="1"/>
</dbReference>
<evidence type="ECO:0000256" key="4">
    <source>
        <dbReference type="ARBA" id="ARBA00023163"/>
    </source>
</evidence>
<proteinExistence type="inferred from homology"/>
<dbReference type="STRING" id="1619037.UT67_C0016G0011"/>